<dbReference type="SUPFAM" id="SSF56935">
    <property type="entry name" value="Porins"/>
    <property type="match status" value="1"/>
</dbReference>
<feature type="signal peptide" evidence="1">
    <location>
        <begin position="1"/>
        <end position="19"/>
    </location>
</feature>
<feature type="chain" id="PRO_5012400058" evidence="1">
    <location>
        <begin position="20"/>
        <end position="435"/>
    </location>
</feature>
<dbReference type="Gene3D" id="2.40.160.60">
    <property type="entry name" value="Outer membrane protein transport protein (OMPP1/FadL/TodX)"/>
    <property type="match status" value="1"/>
</dbReference>
<proteinExistence type="predicted"/>
<name>A0A250KK37_9BACT</name>
<evidence type="ECO:0000256" key="1">
    <source>
        <dbReference type="SAM" id="SignalP"/>
    </source>
</evidence>
<evidence type="ECO:0000313" key="3">
    <source>
        <dbReference type="Proteomes" id="UP000267517"/>
    </source>
</evidence>
<dbReference type="RefSeq" id="WP_120175285.1">
    <property type="nucleotide sequence ID" value="NZ_AP018050.1"/>
</dbReference>
<dbReference type="EMBL" id="AP018050">
    <property type="protein sequence ID" value="BBA30284.1"/>
    <property type="molecule type" value="Genomic_DNA"/>
</dbReference>
<organism evidence="2 3">
    <name type="scientific">Prevotella melaninogenica</name>
    <dbReference type="NCBI Taxonomy" id="28132"/>
    <lineage>
        <taxon>Bacteria</taxon>
        <taxon>Pseudomonadati</taxon>
        <taxon>Bacteroidota</taxon>
        <taxon>Bacteroidia</taxon>
        <taxon>Bacteroidales</taxon>
        <taxon>Prevotellaceae</taxon>
        <taxon>Prevotella</taxon>
    </lineage>
</organism>
<reference evidence="2 3" key="1">
    <citation type="submission" date="2017-05" db="EMBL/GenBank/DDBJ databases">
        <title>whole genome sequence of Prevotella melaninogenica GAI 07411.</title>
        <authorList>
            <person name="Kondo Y."/>
            <person name="Hoshino T."/>
        </authorList>
    </citation>
    <scope>NUCLEOTIDE SEQUENCE [LARGE SCALE GENOMIC DNA]</scope>
    <source>
        <strain evidence="2 3">GAI 07411</strain>
    </source>
</reference>
<keyword evidence="1" id="KW-0732">Signal</keyword>
<dbReference type="OrthoDB" id="1491239at2"/>
<gene>
    <name evidence="2" type="ORF">PMEL_200812</name>
</gene>
<dbReference type="AlphaFoldDB" id="A0A250KK37"/>
<sequence>MKKIIAAAFLAGLAVQVSAQSGTNSPYSQYGLGALASQATSFNRGMNGLAYGFHERNQVNYANPASYASVDSLSFIFDAGVSLQLTNFEENGNKVNAKNADIEYVVASFRAFKHVGVSFGILPYTNVGYNFSNTQNVNAFPSTSSTNATYSNTYNGNGGLHLVYLGAGWEPFKGFSFGANIGYLWGTLNRNSTNTYSDSYVNTLSKNYSTQVKSYKADFGAQYTYAIDKKNELTLGLTYSLGHSLGADAECNLISTNSQTSVSDTTRYVVSNSLELPHTFGVGLMWNHNNRLKFGVDYQLQKWANLKYPQLSTVNGTTGYNLVDGQFNDRHKLTLGGDYCKGERYRGFFSRMHYRAGLSYASPYLKINGVDGPRELSASLGVGIPILNAYNNRSMLNISAEWVNQSVTGMVKENTFRINVGFTFNERWFAKFKVE</sequence>
<dbReference type="Proteomes" id="UP000267517">
    <property type="component" value="Chromosome II"/>
</dbReference>
<evidence type="ECO:0000313" key="2">
    <source>
        <dbReference type="EMBL" id="BBA30284.1"/>
    </source>
</evidence>
<protein>
    <submittedName>
        <fullName evidence="2">Membrane protein</fullName>
    </submittedName>
</protein>
<accession>A0A250KK37</accession>